<dbReference type="PANTHER" id="PTHR23239:SF347">
    <property type="entry name" value="KERATIN 93-RELATED"/>
    <property type="match status" value="1"/>
</dbReference>
<dbReference type="PRINTS" id="PR01248">
    <property type="entry name" value="TYPE1KERATIN"/>
</dbReference>
<feature type="coiled-coil region" evidence="4">
    <location>
        <begin position="158"/>
        <end position="192"/>
    </location>
</feature>
<dbReference type="FunFam" id="1.20.5.500:FF:000001">
    <property type="entry name" value="Type II keratin 23"/>
    <property type="match status" value="2"/>
</dbReference>
<accession>A0AAD8ZUT2</accession>
<dbReference type="GO" id="GO:0005882">
    <property type="term" value="C:intermediate filament"/>
    <property type="evidence" value="ECO:0007669"/>
    <property type="project" value="UniProtKB-KW"/>
</dbReference>
<dbReference type="Gene3D" id="1.20.5.1160">
    <property type="entry name" value="Vasodilator-stimulated phosphoprotein"/>
    <property type="match status" value="2"/>
</dbReference>
<proteinExistence type="predicted"/>
<dbReference type="Pfam" id="PF00038">
    <property type="entry name" value="Filament"/>
    <property type="match status" value="2"/>
</dbReference>
<evidence type="ECO:0000256" key="5">
    <source>
        <dbReference type="SAM" id="MobiDB-lite"/>
    </source>
</evidence>
<dbReference type="FunFam" id="1.20.5.170:FF:000002">
    <property type="entry name" value="Type I keratin KA11"/>
    <property type="match status" value="2"/>
</dbReference>
<reference evidence="7" key="1">
    <citation type="submission" date="2023-03" db="EMBL/GenBank/DDBJ databases">
        <title>Electrophorus voltai genome.</title>
        <authorList>
            <person name="Bian C."/>
        </authorList>
    </citation>
    <scope>NUCLEOTIDE SEQUENCE</scope>
    <source>
        <strain evidence="7">CB-2022</strain>
        <tissue evidence="7">Muscle</tissue>
    </source>
</reference>
<evidence type="ECO:0000313" key="7">
    <source>
        <dbReference type="EMBL" id="KAK1805783.1"/>
    </source>
</evidence>
<dbReference type="GO" id="GO:0005198">
    <property type="term" value="F:structural molecule activity"/>
    <property type="evidence" value="ECO:0007669"/>
    <property type="project" value="InterPro"/>
</dbReference>
<dbReference type="Proteomes" id="UP001239994">
    <property type="component" value="Unassembled WGS sequence"/>
</dbReference>
<evidence type="ECO:0000259" key="6">
    <source>
        <dbReference type="PROSITE" id="PS51842"/>
    </source>
</evidence>
<evidence type="ECO:0000256" key="4">
    <source>
        <dbReference type="SAM" id="Coils"/>
    </source>
</evidence>
<feature type="domain" description="IF rod" evidence="6">
    <location>
        <begin position="154"/>
        <end position="465"/>
    </location>
</feature>
<dbReference type="SUPFAM" id="SSF64593">
    <property type="entry name" value="Intermediate filament protein, coiled coil region"/>
    <property type="match status" value="4"/>
</dbReference>
<feature type="coiled-coil region" evidence="4">
    <location>
        <begin position="409"/>
        <end position="450"/>
    </location>
</feature>
<evidence type="ECO:0000256" key="1">
    <source>
        <dbReference type="ARBA" id="ARBA00022744"/>
    </source>
</evidence>
<organism evidence="7 8">
    <name type="scientific">Electrophorus voltai</name>
    <dbReference type="NCBI Taxonomy" id="2609070"/>
    <lineage>
        <taxon>Eukaryota</taxon>
        <taxon>Metazoa</taxon>
        <taxon>Chordata</taxon>
        <taxon>Craniata</taxon>
        <taxon>Vertebrata</taxon>
        <taxon>Euteleostomi</taxon>
        <taxon>Actinopterygii</taxon>
        <taxon>Neopterygii</taxon>
        <taxon>Teleostei</taxon>
        <taxon>Ostariophysi</taxon>
        <taxon>Gymnotiformes</taxon>
        <taxon>Gymnotoidei</taxon>
        <taxon>Gymnotidae</taxon>
        <taxon>Electrophorus</taxon>
    </lineage>
</organism>
<dbReference type="FunFam" id="1.20.5.1160:FF:000002">
    <property type="entry name" value="Type I keratin 10"/>
    <property type="match status" value="2"/>
</dbReference>
<evidence type="ECO:0000256" key="2">
    <source>
        <dbReference type="ARBA" id="ARBA00022754"/>
    </source>
</evidence>
<evidence type="ECO:0000313" key="8">
    <source>
        <dbReference type="Proteomes" id="UP001239994"/>
    </source>
</evidence>
<name>A0AAD8ZUT2_9TELE</name>
<feature type="coiled-coil region" evidence="4">
    <location>
        <begin position="264"/>
        <end position="291"/>
    </location>
</feature>
<dbReference type="EMBL" id="JAROKS010000002">
    <property type="protein sequence ID" value="KAK1805783.1"/>
    <property type="molecule type" value="Genomic_DNA"/>
</dbReference>
<keyword evidence="2" id="KW-0403">Intermediate filament</keyword>
<feature type="region of interest" description="Disordered" evidence="5">
    <location>
        <begin position="872"/>
        <end position="897"/>
    </location>
</feature>
<protein>
    <recommendedName>
        <fullName evidence="6">IF rod domain-containing protein</fullName>
    </recommendedName>
</protein>
<keyword evidence="1" id="KW-0416">Keratin</keyword>
<feature type="non-terminal residue" evidence="7">
    <location>
        <position position="1"/>
    </location>
</feature>
<feature type="domain" description="IF rod" evidence="6">
    <location>
        <begin position="565"/>
        <end position="876"/>
    </location>
</feature>
<dbReference type="SMART" id="SM01391">
    <property type="entry name" value="Filament"/>
    <property type="match status" value="2"/>
</dbReference>
<dbReference type="PROSITE" id="PS51842">
    <property type="entry name" value="IF_ROD_2"/>
    <property type="match status" value="2"/>
</dbReference>
<feature type="compositionally biased region" description="Low complexity" evidence="5">
    <location>
        <begin position="878"/>
        <end position="897"/>
    </location>
</feature>
<sequence>WDAYKTPSLLLSAAVSSCARKEPPFSHSGLAMPTVATRSFVSSSGGSFRGPSLGGSSRMSMASGGGRQMTVARAASMYGGSGGSNVRISTAGSSGGGFGFGAGGGGGGGFGFGAGGGGGFGFGAGGGGGAGFGFGAGGAGFGGGDLELQVSGNEKGTMQNLNDRLASYLEKVRSLEKANADLELKIRQFLDNKTSPTARDYSAYEVTIQELHGKIQEATKDNGSIYLSIDNAKLAADDFRTKYENELTMRQSVEGDIAGLKRLLDELTLGRSDLEVQIEGLKEELIYLKKNHEEELAASRTQMTGKVNVEVAAAPGEDLNRTLEEIREQYEAVAAKNHRDLEAWFQTKTETLNKEMAASTANLETSKSEVTEIRRTLQGLELELQSQLSMKASLEGTLADTEARYAMKLAGFQAQATSLEQQMMELRADIERQDQEYKMLLDIKTRLEMEIAEYRRLLDGESVSLCNHRVVSMSIRTTSVRSTRSSMYGSGPMTTSMISQRSAPKAYSVSGVSFSSGGGGRMSSSISRSNAYGFGGGLGASMGGYGGDSFNLSSALDSDTVSLNEKATMQNLNDRLASYLEKVRSLEAANAKLELQIREFYDKQGPVAQRDYSHYWATINDLKDKIKTATITNANILLQIDNSKLAADDFRTKFEHELMMRQSVEADIANLRRLLDQTTLTKADLEMQIEGLQDELAYLKKNHEEELAALRTQLSGTVNVEVDAAPQQDLNKILEDMRSQYEGITEKHRREQEAWFNEQSAALTVEVAANTETIQTSKTELTDLRRTLQGLEIELQSQLSMKAALENTLAETEARYSNMLAGFQNQIHILEGEISQVRASIEQQRQEYTMLLDIKTRLEKEISVYRSLLEKEETRNPSTGGSTTTSCTTVSKTVRVS</sequence>
<feature type="compositionally biased region" description="Low complexity" evidence="5">
    <location>
        <begin position="43"/>
        <end position="62"/>
    </location>
</feature>
<dbReference type="Gene3D" id="1.20.5.170">
    <property type="match status" value="2"/>
</dbReference>
<gene>
    <name evidence="7" type="ORF">P4O66_012782</name>
</gene>
<dbReference type="PANTHER" id="PTHR23239">
    <property type="entry name" value="INTERMEDIATE FILAMENT"/>
    <property type="match status" value="1"/>
</dbReference>
<feature type="coiled-coil region" evidence="4">
    <location>
        <begin position="569"/>
        <end position="603"/>
    </location>
</feature>
<dbReference type="InterPro" id="IPR039008">
    <property type="entry name" value="IF_rod_dom"/>
</dbReference>
<evidence type="ECO:0000256" key="3">
    <source>
        <dbReference type="ARBA" id="ARBA00023054"/>
    </source>
</evidence>
<dbReference type="Gene3D" id="1.20.5.500">
    <property type="entry name" value="Single helix bin"/>
    <property type="match status" value="2"/>
</dbReference>
<keyword evidence="8" id="KW-1185">Reference proteome</keyword>
<keyword evidence="3 4" id="KW-0175">Coiled coil</keyword>
<dbReference type="AlphaFoldDB" id="A0AAD8ZUT2"/>
<comment type="caution">
    <text evidence="7">The sequence shown here is derived from an EMBL/GenBank/DDBJ whole genome shotgun (WGS) entry which is preliminary data.</text>
</comment>
<dbReference type="InterPro" id="IPR002957">
    <property type="entry name" value="Keratin_I"/>
</dbReference>
<feature type="region of interest" description="Disordered" evidence="5">
    <location>
        <begin position="43"/>
        <end position="65"/>
    </location>
</feature>